<keyword evidence="5 10" id="KW-0808">Transferase</keyword>
<name>A0A6B8MFP6_9HYPH</name>
<gene>
    <name evidence="10" type="ORF">F7D14_02525</name>
</gene>
<keyword evidence="8 9" id="KW-0472">Membrane</keyword>
<sequence>MRSPQPRRRRDAALPCGGPGDLRTRGLVSFLDVLTWAAAAYWAAAIALLIISVVATVLQPRIAEKRARRRDQPPVSIVLPVKLLDADFERTQESVFAQHYPRFDVTASAVDTDSPAARKMRELFARHPETPSRLLASTAHFAASPKVDNLYAPFMQAENDVILMKDANVLLEPDALAEHLRQLNDDVGLVCAIPYCAGLDNFAAHVEAAIINGPHARILFLASCLGQGHGIGKIMLFRRSDFLRAGGFDAISHTVGEDNALAKAMRRIGQRPVFSHRAVRQELGARRFLDVYQRQLRWFVIRRNDELLSFVAEPICQAFPALVAGALAAPLIGMAPVSGFAATFGFWFTLETLLSMAKGWQLSYAAPAVFVIREAMMLAVWVNAWMTDRVVWAKDKVHARVAAQPAPPAHEEG</sequence>
<keyword evidence="6 9" id="KW-0812">Transmembrane</keyword>
<comment type="subcellular location">
    <subcellularLocation>
        <location evidence="1">Membrane</location>
        <topology evidence="1">Multi-pass membrane protein</topology>
    </subcellularLocation>
</comment>
<proteinExistence type="predicted"/>
<feature type="transmembrane region" description="Helical" evidence="9">
    <location>
        <begin position="33"/>
        <end position="58"/>
    </location>
</feature>
<dbReference type="SUPFAM" id="SSF53448">
    <property type="entry name" value="Nucleotide-diphospho-sugar transferases"/>
    <property type="match status" value="1"/>
</dbReference>
<dbReference type="GO" id="GO:0008120">
    <property type="term" value="F:ceramide glucosyltransferase activity"/>
    <property type="evidence" value="ECO:0007669"/>
    <property type="project" value="TreeGrafter"/>
</dbReference>
<keyword evidence="4" id="KW-0328">Glycosyltransferase</keyword>
<dbReference type="GO" id="GO:0006679">
    <property type="term" value="P:glucosylceramide biosynthetic process"/>
    <property type="evidence" value="ECO:0007669"/>
    <property type="project" value="TreeGrafter"/>
</dbReference>
<dbReference type="Pfam" id="PF13506">
    <property type="entry name" value="Glyco_transf_21"/>
    <property type="match status" value="1"/>
</dbReference>
<evidence type="ECO:0000256" key="1">
    <source>
        <dbReference type="ARBA" id="ARBA00004141"/>
    </source>
</evidence>
<dbReference type="InterPro" id="IPR029044">
    <property type="entry name" value="Nucleotide-diphossugar_trans"/>
</dbReference>
<dbReference type="InterPro" id="IPR025993">
    <property type="entry name" value="Ceramide_glucosylTrfase"/>
</dbReference>
<dbReference type="KEGG" id="mpar:F7D14_02525"/>
<accession>A0A6B8MFP6</accession>
<evidence type="ECO:0000313" key="11">
    <source>
        <dbReference type="Proteomes" id="UP000422569"/>
    </source>
</evidence>
<evidence type="ECO:0000256" key="2">
    <source>
        <dbReference type="ARBA" id="ARBA00004760"/>
    </source>
</evidence>
<evidence type="ECO:0000256" key="6">
    <source>
        <dbReference type="ARBA" id="ARBA00022692"/>
    </source>
</evidence>
<evidence type="ECO:0000256" key="3">
    <source>
        <dbReference type="ARBA" id="ARBA00004991"/>
    </source>
</evidence>
<evidence type="ECO:0000313" key="10">
    <source>
        <dbReference type="EMBL" id="QGM99510.1"/>
    </source>
</evidence>
<dbReference type="GO" id="GO:0016020">
    <property type="term" value="C:membrane"/>
    <property type="evidence" value="ECO:0007669"/>
    <property type="project" value="UniProtKB-SubCell"/>
</dbReference>
<organism evidence="10 11">
    <name type="scientific">Methylocystis parvus</name>
    <dbReference type="NCBI Taxonomy" id="134"/>
    <lineage>
        <taxon>Bacteria</taxon>
        <taxon>Pseudomonadati</taxon>
        <taxon>Pseudomonadota</taxon>
        <taxon>Alphaproteobacteria</taxon>
        <taxon>Hyphomicrobiales</taxon>
        <taxon>Methylocystaceae</taxon>
        <taxon>Methylocystis</taxon>
    </lineage>
</organism>
<evidence type="ECO:0000256" key="9">
    <source>
        <dbReference type="SAM" id="Phobius"/>
    </source>
</evidence>
<dbReference type="PANTHER" id="PTHR12726">
    <property type="entry name" value="CERAMIDE GLUCOSYLTRANSFERASE"/>
    <property type="match status" value="1"/>
</dbReference>
<feature type="transmembrane region" description="Helical" evidence="9">
    <location>
        <begin position="362"/>
        <end position="382"/>
    </location>
</feature>
<dbReference type="EMBL" id="CP044331">
    <property type="protein sequence ID" value="QGM99510.1"/>
    <property type="molecule type" value="Genomic_DNA"/>
</dbReference>
<comment type="pathway">
    <text evidence="2">Lipid metabolism; sphingolipid metabolism.</text>
</comment>
<reference evidence="10 11" key="1">
    <citation type="submission" date="2019-09" db="EMBL/GenBank/DDBJ databases">
        <title>Isolation and complete genome sequencing of Methylocystis species.</title>
        <authorList>
            <person name="Rumah B.L."/>
            <person name="Stead C.E."/>
            <person name="Stevens B.C."/>
            <person name="Minton N.P."/>
            <person name="Grosse-Honebrink A."/>
            <person name="Zhang Y."/>
        </authorList>
    </citation>
    <scope>NUCLEOTIDE SEQUENCE [LARGE SCALE GENOMIC DNA]</scope>
    <source>
        <strain evidence="10 11">BRCS2</strain>
    </source>
</reference>
<evidence type="ECO:0000256" key="7">
    <source>
        <dbReference type="ARBA" id="ARBA00022989"/>
    </source>
</evidence>
<keyword evidence="7 9" id="KW-1133">Transmembrane helix</keyword>
<dbReference type="Gene3D" id="3.90.550.10">
    <property type="entry name" value="Spore Coat Polysaccharide Biosynthesis Protein SpsA, Chain A"/>
    <property type="match status" value="1"/>
</dbReference>
<dbReference type="AlphaFoldDB" id="A0A6B8MFP6"/>
<evidence type="ECO:0000256" key="4">
    <source>
        <dbReference type="ARBA" id="ARBA00022676"/>
    </source>
</evidence>
<comment type="pathway">
    <text evidence="3">Sphingolipid metabolism.</text>
</comment>
<keyword evidence="11" id="KW-1185">Reference proteome</keyword>
<feature type="transmembrane region" description="Helical" evidence="9">
    <location>
        <begin position="322"/>
        <end position="350"/>
    </location>
</feature>
<protein>
    <submittedName>
        <fullName evidence="10">Glycosyltransferase</fullName>
    </submittedName>
</protein>
<dbReference type="PANTHER" id="PTHR12726:SF0">
    <property type="entry name" value="CERAMIDE GLUCOSYLTRANSFERASE"/>
    <property type="match status" value="1"/>
</dbReference>
<evidence type="ECO:0000256" key="5">
    <source>
        <dbReference type="ARBA" id="ARBA00022679"/>
    </source>
</evidence>
<dbReference type="Proteomes" id="UP000422569">
    <property type="component" value="Chromosome"/>
</dbReference>
<evidence type="ECO:0000256" key="8">
    <source>
        <dbReference type="ARBA" id="ARBA00023136"/>
    </source>
</evidence>